<proteinExistence type="predicted"/>
<protein>
    <submittedName>
        <fullName evidence="8">Cation:dicarboxylase symporter family transporter</fullName>
    </submittedName>
</protein>
<dbReference type="PANTHER" id="PTHR42865">
    <property type="entry name" value="PROTON/GLUTAMATE-ASPARTATE SYMPORTER"/>
    <property type="match status" value="1"/>
</dbReference>
<dbReference type="GO" id="GO:0006835">
    <property type="term" value="P:dicarboxylic acid transport"/>
    <property type="evidence" value="ECO:0007669"/>
    <property type="project" value="TreeGrafter"/>
</dbReference>
<evidence type="ECO:0000256" key="4">
    <source>
        <dbReference type="ARBA" id="ARBA00022692"/>
    </source>
</evidence>
<dbReference type="GO" id="GO:0005886">
    <property type="term" value="C:plasma membrane"/>
    <property type="evidence" value="ECO:0007669"/>
    <property type="project" value="UniProtKB-SubCell"/>
</dbReference>
<dbReference type="GO" id="GO:0015293">
    <property type="term" value="F:symporter activity"/>
    <property type="evidence" value="ECO:0007669"/>
    <property type="project" value="UniProtKB-KW"/>
</dbReference>
<dbReference type="SUPFAM" id="SSF118215">
    <property type="entry name" value="Proton glutamate symport protein"/>
    <property type="match status" value="1"/>
</dbReference>
<feature type="transmembrane region" description="Helical" evidence="7">
    <location>
        <begin position="209"/>
        <end position="228"/>
    </location>
</feature>
<keyword evidence="4 7" id="KW-0812">Transmembrane</keyword>
<keyword evidence="9" id="KW-1185">Reference proteome</keyword>
<accession>A0A844ZYB0</accession>
<dbReference type="InterPro" id="IPR036458">
    <property type="entry name" value="Na:dicarbo_symporter_sf"/>
</dbReference>
<evidence type="ECO:0000256" key="1">
    <source>
        <dbReference type="ARBA" id="ARBA00004651"/>
    </source>
</evidence>
<comment type="caution">
    <text evidence="8">The sequence shown here is derived from an EMBL/GenBank/DDBJ whole genome shotgun (WGS) entry which is preliminary data.</text>
</comment>
<evidence type="ECO:0000256" key="3">
    <source>
        <dbReference type="ARBA" id="ARBA00022475"/>
    </source>
</evidence>
<feature type="transmembrane region" description="Helical" evidence="7">
    <location>
        <begin position="240"/>
        <end position="263"/>
    </location>
</feature>
<feature type="transmembrane region" description="Helical" evidence="7">
    <location>
        <begin position="353"/>
        <end position="370"/>
    </location>
</feature>
<dbReference type="InterPro" id="IPR001991">
    <property type="entry name" value="Na-dicarboxylate_symporter"/>
</dbReference>
<keyword evidence="2" id="KW-0813">Transport</keyword>
<dbReference type="OrthoDB" id="9766690at2"/>
<comment type="subcellular location">
    <subcellularLocation>
        <location evidence="1">Cell membrane</location>
        <topology evidence="1">Multi-pass membrane protein</topology>
    </subcellularLocation>
</comment>
<organism evidence="8 9">
    <name type="scientific">Aurantiacibacter arachoides</name>
    <dbReference type="NCBI Taxonomy" id="1850444"/>
    <lineage>
        <taxon>Bacteria</taxon>
        <taxon>Pseudomonadati</taxon>
        <taxon>Pseudomonadota</taxon>
        <taxon>Alphaproteobacteria</taxon>
        <taxon>Sphingomonadales</taxon>
        <taxon>Erythrobacteraceae</taxon>
        <taxon>Aurantiacibacter</taxon>
    </lineage>
</organism>
<dbReference type="Gene3D" id="1.10.3860.10">
    <property type="entry name" value="Sodium:dicarboxylate symporter"/>
    <property type="match status" value="1"/>
</dbReference>
<dbReference type="PRINTS" id="PR00173">
    <property type="entry name" value="EDTRNSPORT"/>
</dbReference>
<reference evidence="8 9" key="1">
    <citation type="submission" date="2019-12" db="EMBL/GenBank/DDBJ databases">
        <title>Genomic-based taxomic classification of the family Erythrobacteraceae.</title>
        <authorList>
            <person name="Xu L."/>
        </authorList>
    </citation>
    <scope>NUCLEOTIDE SEQUENCE [LARGE SCALE GENOMIC DNA]</scope>
    <source>
        <strain evidence="8 9">RC4-10-4</strain>
    </source>
</reference>
<keyword evidence="6 7" id="KW-0472">Membrane</keyword>
<sequence length="447" mass="46912">MAAEATPVDHSRLQKRILAGFVLGLAGGLLAYTFAQDAGWVEWLVTYVTGPIGQIFLRLLFMLVIPLLFSALVVGIAEMGEVRSLGRVGLKTLGYTVIVSSIAVAISLLLVNLIRPGDGIDPAAAAELLEQGAEGASGIVEASAASEAGVNQIIAIVPNNIIAAMSANDILAVMFFALFFGIGLLLVQSRRTAVLKDAIEGVFEVAMKLIGFVIQLAPIAIFCFMFNLTAQFGWDLLGKLAAFVAVVLLALAVQMFGVFPLILKFVAKKSPVAFFKQTREASLMAFSTASSNATLPTALRVADTELNLPRRIARFVLTIGATANQNGTAMFEGVTVLFLAQFFGIELTLMDQAFVMLICILAGIGTAGVPGGSLPVIALILVGVGVDPAGIGLILGVDRFLDMCRTTLNVVGDLVAAQTISALSPELAEERVADTQSEPIGLAGESR</sequence>
<evidence type="ECO:0000256" key="6">
    <source>
        <dbReference type="ARBA" id="ARBA00023136"/>
    </source>
</evidence>
<evidence type="ECO:0000313" key="9">
    <source>
        <dbReference type="Proteomes" id="UP000460626"/>
    </source>
</evidence>
<dbReference type="EMBL" id="WTYH01000001">
    <property type="protein sequence ID" value="MXO92200.1"/>
    <property type="molecule type" value="Genomic_DNA"/>
</dbReference>
<dbReference type="Proteomes" id="UP000460626">
    <property type="component" value="Unassembled WGS sequence"/>
</dbReference>
<dbReference type="Pfam" id="PF00375">
    <property type="entry name" value="SDF"/>
    <property type="match status" value="1"/>
</dbReference>
<evidence type="ECO:0000256" key="7">
    <source>
        <dbReference type="SAM" id="Phobius"/>
    </source>
</evidence>
<feature type="transmembrane region" description="Helical" evidence="7">
    <location>
        <begin position="17"/>
        <end position="35"/>
    </location>
</feature>
<feature type="transmembrane region" description="Helical" evidence="7">
    <location>
        <begin position="376"/>
        <end position="397"/>
    </location>
</feature>
<dbReference type="AlphaFoldDB" id="A0A844ZYB0"/>
<evidence type="ECO:0000256" key="2">
    <source>
        <dbReference type="ARBA" id="ARBA00022448"/>
    </source>
</evidence>
<evidence type="ECO:0000256" key="5">
    <source>
        <dbReference type="ARBA" id="ARBA00022989"/>
    </source>
</evidence>
<gene>
    <name evidence="8" type="ORF">GRI62_01085</name>
</gene>
<dbReference type="PANTHER" id="PTHR42865:SF7">
    <property type="entry name" value="PROTON_GLUTAMATE-ASPARTATE SYMPORTER"/>
    <property type="match status" value="1"/>
</dbReference>
<feature type="transmembrane region" description="Helical" evidence="7">
    <location>
        <begin position="170"/>
        <end position="188"/>
    </location>
</feature>
<name>A0A844ZYB0_9SPHN</name>
<feature type="transmembrane region" description="Helical" evidence="7">
    <location>
        <begin position="92"/>
        <end position="114"/>
    </location>
</feature>
<keyword evidence="5 7" id="KW-1133">Transmembrane helix</keyword>
<feature type="transmembrane region" description="Helical" evidence="7">
    <location>
        <begin position="55"/>
        <end position="80"/>
    </location>
</feature>
<keyword evidence="3" id="KW-1003">Cell membrane</keyword>
<evidence type="ECO:0000313" key="8">
    <source>
        <dbReference type="EMBL" id="MXO92200.1"/>
    </source>
</evidence>